<accession>A0AA49FLG5</accession>
<proteinExistence type="predicted"/>
<gene>
    <name evidence="1" type="ORF">OHM77_00845</name>
</gene>
<dbReference type="EMBL" id="CP107246">
    <property type="protein sequence ID" value="WIM05869.1"/>
    <property type="molecule type" value="Genomic_DNA"/>
</dbReference>
<sequence>MMMLEFLSTDDIARLCSLTREQAENLVYSGELQVLDVMPGEGRVLASSLVEYLNRQAMKSRAGGVMSDDDLTVALAKAIEDDEVLRCQLASMSPRSGTFAEMLKNAATATSHACDSSADNVIPFPSSATRH</sequence>
<reference evidence="1" key="1">
    <citation type="journal article" date="2023" name="Nat. Microbiol.">
        <title>Enrichment and characterization of a nitric oxide-reducing microbial community in a continuous bioreactor.</title>
        <authorList>
            <person name="Garrido-Amador P."/>
            <person name="Stortenbeker N."/>
            <person name="Wessels H.J.C.T."/>
            <person name="Speth D.R."/>
            <person name="Garcia-Heredia I."/>
            <person name="Kartal B."/>
        </authorList>
    </citation>
    <scope>NUCLEOTIDE SEQUENCE</scope>
    <source>
        <strain evidence="1">MAG1</strain>
    </source>
</reference>
<evidence type="ECO:0000313" key="1">
    <source>
        <dbReference type="EMBL" id="WIM05869.1"/>
    </source>
</evidence>
<name>A0AA49FLG5_9PROT</name>
<organism evidence="1">
    <name type="scientific">Candidatus Nitricoxidivorans perseverans</name>
    <dbReference type="NCBI Taxonomy" id="2975601"/>
    <lineage>
        <taxon>Bacteria</taxon>
        <taxon>Pseudomonadati</taxon>
        <taxon>Pseudomonadota</taxon>
        <taxon>Betaproteobacteria</taxon>
        <taxon>Nitrosomonadales</taxon>
        <taxon>Sterolibacteriaceae</taxon>
        <taxon>Candidatus Nitricoxidivorans</taxon>
    </lineage>
</organism>
<dbReference type="Proteomes" id="UP001234916">
    <property type="component" value="Chromosome"/>
</dbReference>
<dbReference type="KEGG" id="npv:OHM77_00845"/>
<protein>
    <submittedName>
        <fullName evidence="1">Uncharacterized protein</fullName>
    </submittedName>
</protein>
<dbReference type="AlphaFoldDB" id="A0AA49FLG5"/>